<evidence type="ECO:0000256" key="5">
    <source>
        <dbReference type="ARBA" id="ARBA00038359"/>
    </source>
</evidence>
<dbReference type="InterPro" id="IPR052337">
    <property type="entry name" value="SAT4-like"/>
</dbReference>
<keyword evidence="3 7" id="KW-1133">Transmembrane helix</keyword>
<dbReference type="InterPro" id="IPR036047">
    <property type="entry name" value="F-box-like_dom_sf"/>
</dbReference>
<reference evidence="10" key="2">
    <citation type="submission" date="2021-08" db="EMBL/GenBank/DDBJ databases">
        <authorList>
            <person name="Gostincar C."/>
            <person name="Sun X."/>
            <person name="Song Z."/>
            <person name="Gunde-Cimerman N."/>
        </authorList>
    </citation>
    <scope>NUCLEOTIDE SEQUENCE</scope>
    <source>
        <strain evidence="10">EXF-9911</strain>
    </source>
</reference>
<feature type="non-terminal residue" evidence="10">
    <location>
        <position position="1"/>
    </location>
</feature>
<protein>
    <submittedName>
        <fullName evidence="10">Integral membrane protein</fullName>
    </submittedName>
</protein>
<dbReference type="Pfam" id="PF12937">
    <property type="entry name" value="F-box-like"/>
    <property type="match status" value="1"/>
</dbReference>
<keyword evidence="2 7" id="KW-0812">Transmembrane</keyword>
<dbReference type="InterPro" id="IPR049326">
    <property type="entry name" value="Rhodopsin_dom_fungi"/>
</dbReference>
<evidence type="ECO:0000256" key="2">
    <source>
        <dbReference type="ARBA" id="ARBA00022692"/>
    </source>
</evidence>
<dbReference type="Pfam" id="PF20684">
    <property type="entry name" value="Fung_rhodopsin"/>
    <property type="match status" value="1"/>
</dbReference>
<dbReference type="SUPFAM" id="SSF81383">
    <property type="entry name" value="F-box domain"/>
    <property type="match status" value="1"/>
</dbReference>
<evidence type="ECO:0000256" key="1">
    <source>
        <dbReference type="ARBA" id="ARBA00004141"/>
    </source>
</evidence>
<evidence type="ECO:0000256" key="3">
    <source>
        <dbReference type="ARBA" id="ARBA00022989"/>
    </source>
</evidence>
<proteinExistence type="inferred from homology"/>
<dbReference type="Gene3D" id="3.80.10.10">
    <property type="entry name" value="Ribonuclease Inhibitor"/>
    <property type="match status" value="1"/>
</dbReference>
<accession>A0A9P8ELU8</accession>
<comment type="subcellular location">
    <subcellularLocation>
        <location evidence="1">Membrane</location>
        <topology evidence="1">Multi-pass membrane protein</topology>
    </subcellularLocation>
</comment>
<dbReference type="GO" id="GO:0016020">
    <property type="term" value="C:membrane"/>
    <property type="evidence" value="ECO:0007669"/>
    <property type="project" value="UniProtKB-SubCell"/>
</dbReference>
<feature type="domain" description="Rhodopsin" evidence="9">
    <location>
        <begin position="26"/>
        <end position="270"/>
    </location>
</feature>
<organism evidence="10 11">
    <name type="scientific">Aureobasidium melanogenum</name>
    <name type="common">Aureobasidium pullulans var. melanogenum</name>
    <dbReference type="NCBI Taxonomy" id="46634"/>
    <lineage>
        <taxon>Eukaryota</taxon>
        <taxon>Fungi</taxon>
        <taxon>Dikarya</taxon>
        <taxon>Ascomycota</taxon>
        <taxon>Pezizomycotina</taxon>
        <taxon>Dothideomycetes</taxon>
        <taxon>Dothideomycetidae</taxon>
        <taxon>Dothideales</taxon>
        <taxon>Saccotheciaceae</taxon>
        <taxon>Aureobasidium</taxon>
    </lineage>
</organism>
<evidence type="ECO:0000256" key="6">
    <source>
        <dbReference type="SAM" id="MobiDB-lite"/>
    </source>
</evidence>
<keyword evidence="4 7" id="KW-0472">Membrane</keyword>
<feature type="transmembrane region" description="Helical" evidence="7">
    <location>
        <begin position="85"/>
        <end position="109"/>
    </location>
</feature>
<dbReference type="PANTHER" id="PTHR33048">
    <property type="entry name" value="PTH11-LIKE INTEGRAL MEMBRANE PROTEIN (AFU_ORTHOLOGUE AFUA_5G11245)"/>
    <property type="match status" value="1"/>
</dbReference>
<evidence type="ECO:0000259" key="8">
    <source>
        <dbReference type="Pfam" id="PF12937"/>
    </source>
</evidence>
<dbReference type="AlphaFoldDB" id="A0A9P8ELU8"/>
<evidence type="ECO:0000259" key="9">
    <source>
        <dbReference type="Pfam" id="PF20684"/>
    </source>
</evidence>
<dbReference type="SUPFAM" id="SSF52058">
    <property type="entry name" value="L domain-like"/>
    <property type="match status" value="1"/>
</dbReference>
<feature type="transmembrane region" description="Helical" evidence="7">
    <location>
        <begin position="121"/>
        <end position="142"/>
    </location>
</feature>
<dbReference type="InterPro" id="IPR001810">
    <property type="entry name" value="F-box_dom"/>
</dbReference>
<feature type="domain" description="F-box" evidence="8">
    <location>
        <begin position="532"/>
        <end position="572"/>
    </location>
</feature>
<dbReference type="InterPro" id="IPR032675">
    <property type="entry name" value="LRR_dom_sf"/>
</dbReference>
<evidence type="ECO:0000256" key="7">
    <source>
        <dbReference type="SAM" id="Phobius"/>
    </source>
</evidence>
<gene>
    <name evidence="10" type="ORF">KCU76_g5856</name>
</gene>
<feature type="transmembrane region" description="Helical" evidence="7">
    <location>
        <begin position="172"/>
        <end position="192"/>
    </location>
</feature>
<feature type="transmembrane region" description="Helical" evidence="7">
    <location>
        <begin position="47"/>
        <end position="65"/>
    </location>
</feature>
<dbReference type="PANTHER" id="PTHR33048:SF96">
    <property type="entry name" value="INTEGRAL MEMBRANE PROTEIN"/>
    <property type="match status" value="1"/>
</dbReference>
<comment type="similarity">
    <text evidence="5">Belongs to the SAT4 family.</text>
</comment>
<dbReference type="EMBL" id="JAHFXF010000188">
    <property type="protein sequence ID" value="KAG9693626.1"/>
    <property type="molecule type" value="Genomic_DNA"/>
</dbReference>
<feature type="region of interest" description="Disordered" evidence="6">
    <location>
        <begin position="282"/>
        <end position="303"/>
    </location>
</feature>
<evidence type="ECO:0000313" key="11">
    <source>
        <dbReference type="Proteomes" id="UP000779574"/>
    </source>
</evidence>
<dbReference type="Proteomes" id="UP000779574">
    <property type="component" value="Unassembled WGS sequence"/>
</dbReference>
<comment type="caution">
    <text evidence="10">The sequence shown here is derived from an EMBL/GenBank/DDBJ whole genome shotgun (WGS) entry which is preliminary data.</text>
</comment>
<evidence type="ECO:0000313" key="10">
    <source>
        <dbReference type="EMBL" id="KAG9693626.1"/>
    </source>
</evidence>
<sequence>MTDDRSGQILGVAIGFLIPTAISTALRVYTRTKILRSQAGRDDIGMVVAFAFYLVYLVCQLSGVAHGSGKKRYLVDDRTAQTGLMYWFFCEVFYTLATAALKISIGLFLLRIAVDRTHIWIIRWIMIFNVLFGVPYCLLITFQCKPVSFWWDLNPDHHGKCISPKVIVINTYIISVLNSVADWTFGILPFFIVRKLQMKRQTKIMVASILGFAALGSTATIVRTPFVHTLADFKGEFLYNNADVAIWTTVELGIGCTAANAACLRPLLSRFRAHFGVPSTQTGSRHLGGTISRGGGKRSKRSDLDDQTLVTLDELRAGGQDGGKTEVVIAGGAMNEEQLLKVHRDPLDPWEPAHTAARIINNQVALYPHNHDSALAARQLDALTPYNRVLKPDEQPEDIESFLWEFWEVVVNLSQTYEQNGDQAQTCIVEIIGELKKIEAQEVTIWGKQTRLWGNLPIFGPVLTELYGKCASQYPWLLLDYRHAAHRAFCSPINIKIKIPGHQTATTTMPEPAQRVKVDPSLSPTHGSCKITQLPDEVALNILNNITRKADLLNVMVTCKHLRDPAETILWKVCHTRGYEKLLSIIPAEQSHHKTKVHTLLLDFQDNGLQPGDLELHLPCLRGLAIFHSSRNTLDVQVNVSKLVTPNLKRLRIVQGSTDNFLPALRQAKDLEVFSLEPCVKVNEADPISFLRLVRTMPRLSTLDAGVLASSGLLDEMAGRGLIALHLAGASISVSQITRTLQMPQPFSRLEDLATTMQAKAAVLLLGKLPQLKKLELLVTPELSFGETHVSAVVAVIQAVAVKTELLVLWLDFNNINITIDIKELAPLKNLTHFEYFAFTHRFIVRHRATDDLQPFSSLCPLRVLFLRSLNMTIGNYFDRIARNHPNLQRLIYSRQLNLSQMSAQFPSLEKLEVSATDMPLTESTADTTIRTLATRLVAVAPKIKQFYISRFVAPTTEIRFEHRLNSIVCTCRHPWNDNVTFSI</sequence>
<feature type="transmembrane region" description="Helical" evidence="7">
    <location>
        <begin position="204"/>
        <end position="222"/>
    </location>
</feature>
<name>A0A9P8ELU8_AURME</name>
<evidence type="ECO:0000256" key="4">
    <source>
        <dbReference type="ARBA" id="ARBA00023136"/>
    </source>
</evidence>
<reference evidence="10" key="1">
    <citation type="journal article" date="2021" name="J Fungi (Basel)">
        <title>Virulence traits and population genomics of the black yeast Aureobasidium melanogenum.</title>
        <authorList>
            <person name="Cernosa A."/>
            <person name="Sun X."/>
            <person name="Gostincar C."/>
            <person name="Fang C."/>
            <person name="Gunde-Cimerman N."/>
            <person name="Song Z."/>
        </authorList>
    </citation>
    <scope>NUCLEOTIDE SEQUENCE</scope>
    <source>
        <strain evidence="10">EXF-9911</strain>
    </source>
</reference>
<feature type="transmembrane region" description="Helical" evidence="7">
    <location>
        <begin position="6"/>
        <end position="26"/>
    </location>
</feature>